<evidence type="ECO:0000256" key="1">
    <source>
        <dbReference type="ARBA" id="ARBA00023054"/>
    </source>
</evidence>
<dbReference type="Proteomes" id="UP001595075">
    <property type="component" value="Unassembled WGS sequence"/>
</dbReference>
<feature type="compositionally biased region" description="Basic and acidic residues" evidence="2">
    <location>
        <begin position="382"/>
        <end position="403"/>
    </location>
</feature>
<feature type="domain" description="Bud22" evidence="3">
    <location>
        <begin position="29"/>
        <end position="477"/>
    </location>
</feature>
<name>A0ABR4CHX7_9HELO</name>
<feature type="compositionally biased region" description="Basic and acidic residues" evidence="2">
    <location>
        <begin position="257"/>
        <end position="273"/>
    </location>
</feature>
<accession>A0ABR4CHX7</accession>
<proteinExistence type="predicted"/>
<gene>
    <name evidence="4" type="ORF">VTL71DRAFT_14254</name>
</gene>
<dbReference type="PANTHER" id="PTHR23325:SF1">
    <property type="entry name" value="SERUM RESPONSE FACTOR-BINDING PROTEIN 1"/>
    <property type="match status" value="1"/>
</dbReference>
<keyword evidence="5" id="KW-1185">Reference proteome</keyword>
<keyword evidence="1" id="KW-0175">Coiled coil</keyword>
<dbReference type="EMBL" id="JAZHXI010000007">
    <property type="protein sequence ID" value="KAL2069575.1"/>
    <property type="molecule type" value="Genomic_DNA"/>
</dbReference>
<evidence type="ECO:0000256" key="2">
    <source>
        <dbReference type="SAM" id="MobiDB-lite"/>
    </source>
</evidence>
<evidence type="ECO:0000313" key="4">
    <source>
        <dbReference type="EMBL" id="KAL2069575.1"/>
    </source>
</evidence>
<feature type="compositionally biased region" description="Low complexity" evidence="2">
    <location>
        <begin position="274"/>
        <end position="287"/>
    </location>
</feature>
<dbReference type="InterPro" id="IPR015158">
    <property type="entry name" value="Bud22_dom"/>
</dbReference>
<evidence type="ECO:0000313" key="5">
    <source>
        <dbReference type="Proteomes" id="UP001595075"/>
    </source>
</evidence>
<feature type="compositionally biased region" description="Basic and acidic residues" evidence="2">
    <location>
        <begin position="17"/>
        <end position="26"/>
    </location>
</feature>
<organism evidence="4 5">
    <name type="scientific">Oculimacula yallundae</name>
    <dbReference type="NCBI Taxonomy" id="86028"/>
    <lineage>
        <taxon>Eukaryota</taxon>
        <taxon>Fungi</taxon>
        <taxon>Dikarya</taxon>
        <taxon>Ascomycota</taxon>
        <taxon>Pezizomycotina</taxon>
        <taxon>Leotiomycetes</taxon>
        <taxon>Helotiales</taxon>
        <taxon>Ploettnerulaceae</taxon>
        <taxon>Oculimacula</taxon>
    </lineage>
</organism>
<feature type="compositionally biased region" description="Acidic residues" evidence="2">
    <location>
        <begin position="223"/>
        <end position="237"/>
    </location>
</feature>
<sequence>MPKRKRSAIEGSGNRVQDGRKEDAQDKLTQSKKILHKALKTAKGFQRQKLGNRLKIATTEKNSEDIVRINREIEALKAINLDQATDAHLHKTLLKIKRISESDVLPEEVRKTVPRPEMSEEMIVASNNVLSGMLNTKAVKDAMPQIITGMYIAMGIPPPAAPSKTKPAGKKDEVKGILKQPTLGLSRRPDTDDEDLEPENVVLPKIKRDPTQELPWDGFESPGDNEDSGSEEMESEAELARYDALLGGSSDEESFDEEKYATKRKPTAPERKLSLSLSPLPSSDSDSTAQIIQSQSPEPKQRREKVSKPKVPISAPKGSTFLPSLNTGYWSGSESSASDFDDAPPPVKKNRPGQMARRAIAEKKHGTGANHIKKGLPPVAEMGKKKSDGWDAKRGATDGERSRGGGHGARGRGGNDRGGRQRDFSQVTGENAIAVEPRVREKKRDDVGVLHPSWQAAKKAKEEKKTATFQGKKVTFD</sequence>
<feature type="compositionally biased region" description="Polar residues" evidence="2">
    <location>
        <begin position="321"/>
        <end position="338"/>
    </location>
</feature>
<protein>
    <recommendedName>
        <fullName evidence="3">Bud22 domain-containing protein</fullName>
    </recommendedName>
</protein>
<dbReference type="Pfam" id="PF09073">
    <property type="entry name" value="BUD22"/>
    <property type="match status" value="1"/>
</dbReference>
<feature type="compositionally biased region" description="Polar residues" evidence="2">
    <location>
        <begin position="288"/>
        <end position="298"/>
    </location>
</feature>
<dbReference type="InterPro" id="IPR037393">
    <property type="entry name" value="Bud22/SRFB1"/>
</dbReference>
<evidence type="ECO:0000259" key="3">
    <source>
        <dbReference type="Pfam" id="PF09073"/>
    </source>
</evidence>
<feature type="compositionally biased region" description="Basic and acidic residues" evidence="2">
    <location>
        <begin position="437"/>
        <end position="448"/>
    </location>
</feature>
<feature type="region of interest" description="Disordered" evidence="2">
    <location>
        <begin position="1"/>
        <end position="30"/>
    </location>
</feature>
<feature type="compositionally biased region" description="Basic and acidic residues" evidence="2">
    <location>
        <begin position="413"/>
        <end position="423"/>
    </location>
</feature>
<reference evidence="4 5" key="1">
    <citation type="journal article" date="2024" name="Commun. Biol.">
        <title>Comparative genomic analysis of thermophilic fungi reveals convergent evolutionary adaptations and gene losses.</title>
        <authorList>
            <person name="Steindorff A.S."/>
            <person name="Aguilar-Pontes M.V."/>
            <person name="Robinson A.J."/>
            <person name="Andreopoulos B."/>
            <person name="LaButti K."/>
            <person name="Kuo A."/>
            <person name="Mondo S."/>
            <person name="Riley R."/>
            <person name="Otillar R."/>
            <person name="Haridas S."/>
            <person name="Lipzen A."/>
            <person name="Grimwood J."/>
            <person name="Schmutz J."/>
            <person name="Clum A."/>
            <person name="Reid I.D."/>
            <person name="Moisan M.C."/>
            <person name="Butler G."/>
            <person name="Nguyen T.T.M."/>
            <person name="Dewar K."/>
            <person name="Conant G."/>
            <person name="Drula E."/>
            <person name="Henrissat B."/>
            <person name="Hansel C."/>
            <person name="Singer S."/>
            <person name="Hutchinson M.I."/>
            <person name="de Vries R.P."/>
            <person name="Natvig D.O."/>
            <person name="Powell A.J."/>
            <person name="Tsang A."/>
            <person name="Grigoriev I.V."/>
        </authorList>
    </citation>
    <scope>NUCLEOTIDE SEQUENCE [LARGE SCALE GENOMIC DNA]</scope>
    <source>
        <strain evidence="4 5">CBS 494.80</strain>
    </source>
</reference>
<dbReference type="PANTHER" id="PTHR23325">
    <property type="entry name" value="SERUM RESPONSE FACTOR-BINDING"/>
    <property type="match status" value="1"/>
</dbReference>
<comment type="caution">
    <text evidence="4">The sequence shown here is derived from an EMBL/GenBank/DDBJ whole genome shotgun (WGS) entry which is preliminary data.</text>
</comment>
<feature type="region of interest" description="Disordered" evidence="2">
    <location>
        <begin position="161"/>
        <end position="477"/>
    </location>
</feature>